<evidence type="ECO:0000259" key="1">
    <source>
        <dbReference type="Pfam" id="PF17194"/>
    </source>
</evidence>
<dbReference type="EMBL" id="BMFZ01000015">
    <property type="protein sequence ID" value="GGA60966.1"/>
    <property type="molecule type" value="Genomic_DNA"/>
</dbReference>
<protein>
    <recommendedName>
        <fullName evidence="1">Transcriptional regulator AbiEi antitoxin N-terminal domain-containing protein</fullName>
    </recommendedName>
</protein>
<feature type="domain" description="Transcriptional regulator AbiEi antitoxin N-terminal" evidence="1">
    <location>
        <begin position="2"/>
        <end position="93"/>
    </location>
</feature>
<dbReference type="Pfam" id="PF11459">
    <property type="entry name" value="AbiEi_3"/>
    <property type="match status" value="1"/>
</dbReference>
<dbReference type="Proteomes" id="UP000627464">
    <property type="component" value="Unassembled WGS sequence"/>
</dbReference>
<evidence type="ECO:0000313" key="3">
    <source>
        <dbReference type="Proteomes" id="UP000627464"/>
    </source>
</evidence>
<reference evidence="3" key="1">
    <citation type="journal article" date="2019" name="Int. J. Syst. Evol. Microbiol.">
        <title>The Global Catalogue of Microorganisms (GCM) 10K type strain sequencing project: providing services to taxonomists for standard genome sequencing and annotation.</title>
        <authorList>
            <consortium name="The Broad Institute Genomics Platform"/>
            <consortium name="The Broad Institute Genome Sequencing Center for Infectious Disease"/>
            <person name="Wu L."/>
            <person name="Ma J."/>
        </authorList>
    </citation>
    <scope>NUCLEOTIDE SEQUENCE [LARGE SCALE GENOMIC DNA]</scope>
    <source>
        <strain evidence="3">CGMCC 1.12806</strain>
    </source>
</reference>
<dbReference type="RefSeq" id="WP_188475347.1">
    <property type="nucleotide sequence ID" value="NZ_BMFZ01000015.1"/>
</dbReference>
<dbReference type="InterPro" id="IPR033455">
    <property type="entry name" value="AbiEi_3_N"/>
</dbReference>
<name>A0ABQ1H6L4_9GAMM</name>
<dbReference type="InterPro" id="IPR021561">
    <property type="entry name" value="AbiEi_3"/>
</dbReference>
<sequence length="259" mass="29303">MRKNINWLFLNTYPGQIMLQTWLTSQGIERSSSSKYVKEGLLKRLDTGVYCRAGKEPGWVDAVHCLQTQWNKPVHVAGLTSLNLQGSSHYLELSTARIWLNLPPRVYLPKWLEHVPDVKWYSTANNRLASADNAFLKEITVSSLKITCSSAELAAYEVANNVPKLIGFTHANELFQGLISLNPKKLQLILSASDAVKTNRVFMFLAQKNQHKWFDRLKVAQIKMGSGARQIEAGGRLDTDYQITVPASLIRSIREDEQF</sequence>
<gene>
    <name evidence="2" type="ORF">GCM10011328_40510</name>
</gene>
<evidence type="ECO:0000313" key="2">
    <source>
        <dbReference type="EMBL" id="GGA60966.1"/>
    </source>
</evidence>
<accession>A0ABQ1H6L4</accession>
<dbReference type="Pfam" id="PF17194">
    <property type="entry name" value="AbiEi_3_N"/>
    <property type="match status" value="1"/>
</dbReference>
<comment type="caution">
    <text evidence="2">The sequence shown here is derived from an EMBL/GenBank/DDBJ whole genome shotgun (WGS) entry which is preliminary data.</text>
</comment>
<proteinExistence type="predicted"/>
<organism evidence="2 3">
    <name type="scientific">Hafnia psychrotolerans</name>
    <dbReference type="NCBI Taxonomy" id="1477018"/>
    <lineage>
        <taxon>Bacteria</taxon>
        <taxon>Pseudomonadati</taxon>
        <taxon>Pseudomonadota</taxon>
        <taxon>Gammaproteobacteria</taxon>
        <taxon>Enterobacterales</taxon>
        <taxon>Hafniaceae</taxon>
        <taxon>Hafnia</taxon>
    </lineage>
</organism>
<keyword evidence="3" id="KW-1185">Reference proteome</keyword>